<sequence>MLSLWTVWAAVAAITVIASLSWRVFNYFRDPKQLRGFTNMSLFSGLTNLPFIMVAHSGQRSEYVLKRHRETGKGVLRIGPMHLSYSDPEAIKYIYGHGTKCSKDSGYLIQAATHFHLADVVDKPDHARKRKILASAYAIKNLEEWEYKVADKVERLVAQFDKRCTAPLPKDQRMPDPRDLTINYRMWTNFFTVEAIADIGMSERLGFIDRGNDMCDAVNPDGTTFTASFRDSLYTTNEKTSLIVHSYNYFKILDKLSAYTGGIYRRGTEAAKRWDGIHLRRTQKRLEAYQRGEKYDDFFQALMEDKAGRPNNLELGEIDAEMNIMLNAGSTTTAIAIANVTYHLLKHPHILAKLREELDRALDPEEVIAPYDSVKNLPYLRACLDESLRIVSPTTQNLGRVTPPEGLQIMDQYIPGGVSVSISALVVHNDPNIFPEPQKYIPERWLGEEGKKLQPYFLAFSAGARGCIGRNISYLEQTVLIASLVHRYEFALPSPEFEVTRLETMNMHVGPMPMKIWRREIPGLGKDE</sequence>
<dbReference type="PANTHER" id="PTHR24305">
    <property type="entry name" value="CYTOCHROME P450"/>
    <property type="match status" value="1"/>
</dbReference>
<keyword evidence="4 5" id="KW-0408">Iron</keyword>
<dbReference type="PROSITE" id="PS00086">
    <property type="entry name" value="CYTOCHROME_P450"/>
    <property type="match status" value="1"/>
</dbReference>
<evidence type="ECO:0000313" key="7">
    <source>
        <dbReference type="EMBL" id="KAK5084110.1"/>
    </source>
</evidence>
<dbReference type="Pfam" id="PF00067">
    <property type="entry name" value="p450"/>
    <property type="match status" value="1"/>
</dbReference>
<accession>A0ABR0K2P5</accession>
<name>A0ABR0K2P5_9EURO</name>
<evidence type="ECO:0000256" key="5">
    <source>
        <dbReference type="RuleBase" id="RU000461"/>
    </source>
</evidence>
<keyword evidence="3 5" id="KW-0560">Oxidoreductase</keyword>
<proteinExistence type="inferred from homology"/>
<dbReference type="EMBL" id="JAVRRG010000115">
    <property type="protein sequence ID" value="KAK5084110.1"/>
    <property type="molecule type" value="Genomic_DNA"/>
</dbReference>
<evidence type="ECO:0000313" key="8">
    <source>
        <dbReference type="Proteomes" id="UP001345013"/>
    </source>
</evidence>
<comment type="cofactor">
    <cofactor evidence="1">
        <name>heme</name>
        <dbReference type="ChEBI" id="CHEBI:30413"/>
    </cofactor>
</comment>
<dbReference type="PRINTS" id="PR00463">
    <property type="entry name" value="EP450I"/>
</dbReference>
<keyword evidence="8" id="KW-1185">Reference proteome</keyword>
<keyword evidence="6" id="KW-0812">Transmembrane</keyword>
<evidence type="ECO:0000256" key="1">
    <source>
        <dbReference type="ARBA" id="ARBA00001971"/>
    </source>
</evidence>
<comment type="similarity">
    <text evidence="5">Belongs to the cytochrome P450 family.</text>
</comment>
<dbReference type="PANTHER" id="PTHR24305:SF172">
    <property type="entry name" value="P450, PUTATIVE (EUROFUNG)-RELATED"/>
    <property type="match status" value="1"/>
</dbReference>
<dbReference type="CDD" id="cd11061">
    <property type="entry name" value="CYP67-like"/>
    <property type="match status" value="1"/>
</dbReference>
<feature type="transmembrane region" description="Helical" evidence="6">
    <location>
        <begin position="37"/>
        <end position="56"/>
    </location>
</feature>
<keyword evidence="5" id="KW-0349">Heme</keyword>
<keyword evidence="6" id="KW-1133">Transmembrane helix</keyword>
<dbReference type="Proteomes" id="UP001345013">
    <property type="component" value="Unassembled WGS sequence"/>
</dbReference>
<evidence type="ECO:0000256" key="4">
    <source>
        <dbReference type="ARBA" id="ARBA00023004"/>
    </source>
</evidence>
<dbReference type="Gene3D" id="1.10.630.10">
    <property type="entry name" value="Cytochrome P450"/>
    <property type="match status" value="1"/>
</dbReference>
<reference evidence="7 8" key="1">
    <citation type="submission" date="2023-08" db="EMBL/GenBank/DDBJ databases">
        <title>Black Yeasts Isolated from many extreme environments.</title>
        <authorList>
            <person name="Coleine C."/>
            <person name="Stajich J.E."/>
            <person name="Selbmann L."/>
        </authorList>
    </citation>
    <scope>NUCLEOTIDE SEQUENCE [LARGE SCALE GENOMIC DNA]</scope>
    <source>
        <strain evidence="7 8">CCFEE 5885</strain>
    </source>
</reference>
<evidence type="ECO:0008006" key="9">
    <source>
        <dbReference type="Google" id="ProtNLM"/>
    </source>
</evidence>
<dbReference type="PRINTS" id="PR00385">
    <property type="entry name" value="P450"/>
</dbReference>
<dbReference type="InterPro" id="IPR001128">
    <property type="entry name" value="Cyt_P450"/>
</dbReference>
<dbReference type="InterPro" id="IPR050121">
    <property type="entry name" value="Cytochrome_P450_monoxygenase"/>
</dbReference>
<feature type="transmembrane region" description="Helical" evidence="6">
    <location>
        <begin position="6"/>
        <end position="25"/>
    </location>
</feature>
<organism evidence="7 8">
    <name type="scientific">Lithohypha guttulata</name>
    <dbReference type="NCBI Taxonomy" id="1690604"/>
    <lineage>
        <taxon>Eukaryota</taxon>
        <taxon>Fungi</taxon>
        <taxon>Dikarya</taxon>
        <taxon>Ascomycota</taxon>
        <taxon>Pezizomycotina</taxon>
        <taxon>Eurotiomycetes</taxon>
        <taxon>Chaetothyriomycetidae</taxon>
        <taxon>Chaetothyriales</taxon>
        <taxon>Trichomeriaceae</taxon>
        <taxon>Lithohypha</taxon>
    </lineage>
</organism>
<dbReference type="SUPFAM" id="SSF48264">
    <property type="entry name" value="Cytochrome P450"/>
    <property type="match status" value="1"/>
</dbReference>
<dbReference type="InterPro" id="IPR017972">
    <property type="entry name" value="Cyt_P450_CS"/>
</dbReference>
<dbReference type="InterPro" id="IPR036396">
    <property type="entry name" value="Cyt_P450_sf"/>
</dbReference>
<evidence type="ECO:0000256" key="3">
    <source>
        <dbReference type="ARBA" id="ARBA00023002"/>
    </source>
</evidence>
<keyword evidence="2 5" id="KW-0479">Metal-binding</keyword>
<evidence type="ECO:0000256" key="6">
    <source>
        <dbReference type="SAM" id="Phobius"/>
    </source>
</evidence>
<comment type="caution">
    <text evidence="7">The sequence shown here is derived from an EMBL/GenBank/DDBJ whole genome shotgun (WGS) entry which is preliminary data.</text>
</comment>
<keyword evidence="6" id="KW-0472">Membrane</keyword>
<evidence type="ECO:0000256" key="2">
    <source>
        <dbReference type="ARBA" id="ARBA00022723"/>
    </source>
</evidence>
<protein>
    <recommendedName>
        <fullName evidence="9">Cytochrome P450</fullName>
    </recommendedName>
</protein>
<keyword evidence="5" id="KW-0503">Monooxygenase</keyword>
<gene>
    <name evidence="7" type="ORF">LTR24_007534</name>
</gene>
<dbReference type="InterPro" id="IPR002401">
    <property type="entry name" value="Cyt_P450_E_grp-I"/>
</dbReference>